<dbReference type="Pfam" id="PF01522">
    <property type="entry name" value="Polysacc_deac_1"/>
    <property type="match status" value="1"/>
</dbReference>
<dbReference type="Gene3D" id="3.20.20.370">
    <property type="entry name" value="Glycoside hydrolase/deacetylase"/>
    <property type="match status" value="1"/>
</dbReference>
<evidence type="ECO:0000313" key="2">
    <source>
        <dbReference type="EMBL" id="QQG66916.1"/>
    </source>
</evidence>
<dbReference type="Pfam" id="PF11959">
    <property type="entry name" value="DUF3473"/>
    <property type="match status" value="1"/>
</dbReference>
<evidence type="ECO:0000313" key="3">
    <source>
        <dbReference type="Proteomes" id="UP000596092"/>
    </source>
</evidence>
<dbReference type="NCBIfam" id="TIGR03006">
    <property type="entry name" value="pepcterm_polyde"/>
    <property type="match status" value="1"/>
</dbReference>
<dbReference type="CDD" id="cd10941">
    <property type="entry name" value="CE4_PuuE_HpPgdA_like_2"/>
    <property type="match status" value="1"/>
</dbReference>
<dbReference type="PANTHER" id="PTHR47561">
    <property type="entry name" value="POLYSACCHARIDE DEACETYLASE FAMILY PROTEIN (AFU_ORTHOLOGUE AFUA_6G05030)"/>
    <property type="match status" value="1"/>
</dbReference>
<dbReference type="PANTHER" id="PTHR47561:SF1">
    <property type="entry name" value="POLYSACCHARIDE DEACETYLASE FAMILY PROTEIN (AFU_ORTHOLOGUE AFUA_6G05030)"/>
    <property type="match status" value="1"/>
</dbReference>
<dbReference type="AlphaFoldDB" id="A0A7T5VFR0"/>
<proteinExistence type="predicted"/>
<organism evidence="2 3">
    <name type="scientific">Desulfobulbus oligotrophicus</name>
    <dbReference type="NCBI Taxonomy" id="1909699"/>
    <lineage>
        <taxon>Bacteria</taxon>
        <taxon>Pseudomonadati</taxon>
        <taxon>Thermodesulfobacteriota</taxon>
        <taxon>Desulfobulbia</taxon>
        <taxon>Desulfobulbales</taxon>
        <taxon>Desulfobulbaceae</taxon>
        <taxon>Desulfobulbus</taxon>
    </lineage>
</organism>
<dbReference type="InterPro" id="IPR022560">
    <property type="entry name" value="DUF3473"/>
</dbReference>
<dbReference type="InterPro" id="IPR014344">
    <property type="entry name" value="XrtA_polysacc_deacetyl"/>
</dbReference>
<keyword evidence="3" id="KW-1185">Reference proteome</keyword>
<dbReference type="SUPFAM" id="SSF88713">
    <property type="entry name" value="Glycoside hydrolase/deacetylase"/>
    <property type="match status" value="1"/>
</dbReference>
<accession>A0A7T5VFR0</accession>
<dbReference type="KEGG" id="dog:HP555_01985"/>
<feature type="domain" description="NodB homology" evidence="1">
    <location>
        <begin position="20"/>
        <end position="273"/>
    </location>
</feature>
<dbReference type="GO" id="GO:0016810">
    <property type="term" value="F:hydrolase activity, acting on carbon-nitrogen (but not peptide) bonds"/>
    <property type="evidence" value="ECO:0007669"/>
    <property type="project" value="InterPro"/>
</dbReference>
<dbReference type="EMBL" id="CP054140">
    <property type="protein sequence ID" value="QQG66916.1"/>
    <property type="molecule type" value="Genomic_DNA"/>
</dbReference>
<sequence>MINYFTVDVEDYFQVAAFERIVSPGKWDGYVSRVERNVDFLLDMLDEHGVKGTFFVVGWTAERYPDMVRTIAARGHELGCHSYAHKKIYDLTPEEFRADTARAKDILENITGQPITGYRAPTYSITKRSLWALDILQELGFTWDSSIFPVVHDQYGIPDAPRFRFKWPDHDLVEYPMSTMPALGQNIPVSGGGYFRIFPYWFTRMALRKINSREQQPFIFYLHPWEVDPEQPRMNNAGWKSRFRHYCNLDKTASRLKRLLTDFRFAPIPGTTV</sequence>
<protein>
    <submittedName>
        <fullName evidence="2">DUF3473 domain-containing protein</fullName>
    </submittedName>
</protein>
<evidence type="ECO:0000259" key="1">
    <source>
        <dbReference type="PROSITE" id="PS51677"/>
    </source>
</evidence>
<dbReference type="PROSITE" id="PS51677">
    <property type="entry name" value="NODB"/>
    <property type="match status" value="1"/>
</dbReference>
<gene>
    <name evidence="2" type="ORF">HP555_01985</name>
</gene>
<dbReference type="InterPro" id="IPR045235">
    <property type="entry name" value="PuuE_HpPgdA-like"/>
</dbReference>
<dbReference type="InterPro" id="IPR002509">
    <property type="entry name" value="NODB_dom"/>
</dbReference>
<reference evidence="2 3" key="1">
    <citation type="submission" date="2020-05" db="EMBL/GenBank/DDBJ databases">
        <title>Complete genome of Desulfobulbus oligotrophicus.</title>
        <authorList>
            <person name="Podar M."/>
        </authorList>
    </citation>
    <scope>NUCLEOTIDE SEQUENCE [LARGE SCALE GENOMIC DNA]</scope>
    <source>
        <strain evidence="2 3">Prop6</strain>
    </source>
</reference>
<dbReference type="InterPro" id="IPR011330">
    <property type="entry name" value="Glyco_hydro/deAcase_b/a-brl"/>
</dbReference>
<dbReference type="Proteomes" id="UP000596092">
    <property type="component" value="Chromosome"/>
</dbReference>
<name>A0A7T5VFR0_9BACT</name>
<dbReference type="GO" id="GO:0005975">
    <property type="term" value="P:carbohydrate metabolic process"/>
    <property type="evidence" value="ECO:0007669"/>
    <property type="project" value="InterPro"/>
</dbReference>